<accession>J4H4G4</accession>
<dbReference type="RefSeq" id="XP_012184232.1">
    <property type="nucleotide sequence ID" value="XM_012328842.1"/>
</dbReference>
<protein>
    <recommendedName>
        <fullName evidence="5">SH3 domain-containing protein</fullName>
    </recommendedName>
</protein>
<dbReference type="InterPro" id="IPR001452">
    <property type="entry name" value="SH3_domain"/>
</dbReference>
<dbReference type="EMBL" id="HE797174">
    <property type="protein sequence ID" value="CCM04949.1"/>
    <property type="molecule type" value="Genomic_DNA"/>
</dbReference>
<keyword evidence="4" id="KW-1133">Transmembrane helix</keyword>
<feature type="compositionally biased region" description="Polar residues" evidence="3">
    <location>
        <begin position="207"/>
        <end position="217"/>
    </location>
</feature>
<keyword evidence="4" id="KW-0472">Membrane</keyword>
<keyword evidence="1 2" id="KW-0728">SH3 domain</keyword>
<dbReference type="HOGENOM" id="CLU_883115_0_0_1"/>
<feature type="region of interest" description="Disordered" evidence="3">
    <location>
        <begin position="205"/>
        <end position="233"/>
    </location>
</feature>
<reference evidence="6 7" key="1">
    <citation type="journal article" date="2012" name="Appl. Environ. Microbiol.">
        <title>Short-read sequencing for genomic analysis of the brown rot fungus Fibroporia radiculosa.</title>
        <authorList>
            <person name="Tang J.D."/>
            <person name="Perkins A.D."/>
            <person name="Sonstegard T.S."/>
            <person name="Schroeder S.G."/>
            <person name="Burgess S.C."/>
            <person name="Diehl S.V."/>
        </authorList>
    </citation>
    <scope>NUCLEOTIDE SEQUENCE [LARGE SCALE GENOMIC DNA]</scope>
    <source>
        <strain evidence="6 7">TFFH 294</strain>
    </source>
</reference>
<evidence type="ECO:0000256" key="4">
    <source>
        <dbReference type="SAM" id="Phobius"/>
    </source>
</evidence>
<dbReference type="AlphaFoldDB" id="J4H4G4"/>
<dbReference type="InParanoid" id="J4H4G4"/>
<gene>
    <name evidence="6" type="ORF">FIBRA_07146</name>
</gene>
<dbReference type="Proteomes" id="UP000006352">
    <property type="component" value="Unassembled WGS sequence"/>
</dbReference>
<keyword evidence="7" id="KW-1185">Reference proteome</keyword>
<evidence type="ECO:0000313" key="6">
    <source>
        <dbReference type="EMBL" id="CCM04949.1"/>
    </source>
</evidence>
<dbReference type="GeneID" id="24099860"/>
<feature type="transmembrane region" description="Helical" evidence="4">
    <location>
        <begin position="60"/>
        <end position="80"/>
    </location>
</feature>
<evidence type="ECO:0000256" key="2">
    <source>
        <dbReference type="PROSITE-ProRule" id="PRU00192"/>
    </source>
</evidence>
<feature type="domain" description="SH3" evidence="5">
    <location>
        <begin position="237"/>
        <end position="300"/>
    </location>
</feature>
<sequence length="300" mass="32704">MGLSMEHLKQRNAWRRSHYAYKRDEVPETNSTALLVGAIGVESSTPSGSEENEMTSGEKAITAVVVIVVLAIVGIVAWRVGKWRRAKARAASSKINISLIGERHGEKAVHIDFDRAGQEIEKPKMHVVLPTAPAASAQTGRQWTYTLPGVRPFPSTDERSSRSPPPLYTAAPLTATNSATSATRILPPMLNIPAGPQTAKFMMPSPRSASFGSNSPWNKAAPLTAKTPSKSRLSMKPLPRTMVVESTFEPSLADELVIKVGEQLRMLEEYEDEWCLAQHITGSPDAPKGVVPRFCLRELA</sequence>
<evidence type="ECO:0000259" key="5">
    <source>
        <dbReference type="PROSITE" id="PS50002"/>
    </source>
</evidence>
<dbReference type="Gene3D" id="2.30.30.40">
    <property type="entry name" value="SH3 Domains"/>
    <property type="match status" value="1"/>
</dbReference>
<dbReference type="PROSITE" id="PS50002">
    <property type="entry name" value="SH3"/>
    <property type="match status" value="1"/>
</dbReference>
<evidence type="ECO:0000313" key="7">
    <source>
        <dbReference type="Proteomes" id="UP000006352"/>
    </source>
</evidence>
<dbReference type="InterPro" id="IPR036028">
    <property type="entry name" value="SH3-like_dom_sf"/>
</dbReference>
<dbReference type="SUPFAM" id="SSF50044">
    <property type="entry name" value="SH3-domain"/>
    <property type="match status" value="1"/>
</dbReference>
<dbReference type="STRING" id="599839.J4H4G4"/>
<name>J4H4G4_9APHY</name>
<feature type="region of interest" description="Disordered" evidence="3">
    <location>
        <begin position="146"/>
        <end position="172"/>
    </location>
</feature>
<proteinExistence type="predicted"/>
<organism evidence="6 7">
    <name type="scientific">Fibroporia radiculosa</name>
    <dbReference type="NCBI Taxonomy" id="599839"/>
    <lineage>
        <taxon>Eukaryota</taxon>
        <taxon>Fungi</taxon>
        <taxon>Dikarya</taxon>
        <taxon>Basidiomycota</taxon>
        <taxon>Agaricomycotina</taxon>
        <taxon>Agaricomycetes</taxon>
        <taxon>Polyporales</taxon>
        <taxon>Fibroporiaceae</taxon>
        <taxon>Fibroporia</taxon>
    </lineage>
</organism>
<keyword evidence="4" id="KW-0812">Transmembrane</keyword>
<dbReference type="OrthoDB" id="5340910at2759"/>
<evidence type="ECO:0000256" key="1">
    <source>
        <dbReference type="ARBA" id="ARBA00022443"/>
    </source>
</evidence>
<evidence type="ECO:0000256" key="3">
    <source>
        <dbReference type="SAM" id="MobiDB-lite"/>
    </source>
</evidence>